<keyword evidence="7" id="KW-0812">Transmembrane</keyword>
<name>A0A1B2DGT5_9BACL</name>
<sequence length="742" mass="82641">MFDWLGTRTGFPLWVSWKLNSGIKEDVEHIFEGVADTRKELLLQWADEYWGHMERLSNQLSDGLSALQAAAFSKDQQKWIAPLLERSYARGMDFTELFLLDNHNHVAHSTYPTHIGTHYGEGSALSPGMQYSQEGASAGSRCFFGPYEDGITLKLGARTSSFHDKMTIMFMQPLLVNGSRVGTLCGRVPNDVLGDLIQRESGHVYPDSGDNYLFMAEPSLQRNIVPGTALSRSRFEDRTFTHGENLKDGVTTDWGTVSIKEHTELEIVFTDPATGELHPGVAGTIRNGSNLFAQFPGYSDYRHIAVIGKGVTFRMPHCPDLWGMMCEGDLEEVYRLRSIGWRQRKLQMYAALLQSVLTFLLASLVIGYMPLWGAAAVLGGFNLLFGVLFAMSVQRKESQRVTGHLERINRFIRINAEGKGDLTQRLSTKEFDCDETQELAKWINNMIDSLEGIMLQVKLTAAEVLSSQSVMNESSAHTALSTERVGSKVGHMIGSIRHQLKDIDKAKNAAGEMRDTLSVLERQAAEQIAVAQTEVGRIGEKMQHISTKVEDTNGTIRKFMKTVEEIRDVLQVIEEISSQTNLLALNASIEAARVGEQGRGFAVVASEIRKLADLTKKSTEEVHGITRQIYSEAEQAYHSMDEGTKVVEEGTDLVAAAARTLQSAQADDQRKTQVVEEVVKLMEQIAEVSLQNRSVSSDVEGQVQELIVEMDNVRHTSTNVESITMLLQQLVGQFKLTESRVR</sequence>
<feature type="transmembrane region" description="Helical" evidence="7">
    <location>
        <begin position="346"/>
        <end position="366"/>
    </location>
</feature>
<dbReference type="PANTHER" id="PTHR32089:SF112">
    <property type="entry name" value="LYSOZYME-LIKE PROTEIN-RELATED"/>
    <property type="match status" value="1"/>
</dbReference>
<dbReference type="EMBL" id="CP016808">
    <property type="protein sequence ID" value="ANY66921.1"/>
    <property type="molecule type" value="Genomic_DNA"/>
</dbReference>
<dbReference type="Gene3D" id="1.10.287.950">
    <property type="entry name" value="Methyl-accepting chemotaxis protein"/>
    <property type="match status" value="1"/>
</dbReference>
<comment type="subcellular location">
    <subcellularLocation>
        <location evidence="1">Cell membrane</location>
    </subcellularLocation>
</comment>
<dbReference type="PROSITE" id="PS50885">
    <property type="entry name" value="HAMP"/>
    <property type="match status" value="1"/>
</dbReference>
<evidence type="ECO:0000256" key="3">
    <source>
        <dbReference type="ARBA" id="ARBA00023136"/>
    </source>
</evidence>
<keyword evidence="4 6" id="KW-0807">Transducer</keyword>
<keyword evidence="2" id="KW-1003">Cell membrane</keyword>
<evidence type="ECO:0000256" key="7">
    <source>
        <dbReference type="SAM" id="Phobius"/>
    </source>
</evidence>
<dbReference type="SMART" id="SM00283">
    <property type="entry name" value="MA"/>
    <property type="match status" value="1"/>
</dbReference>
<reference evidence="10" key="1">
    <citation type="submission" date="2016-08" db="EMBL/GenBank/DDBJ databases">
        <title>Complete Genome Seqeunce of Paenibacillus sp. BIHB 4019 from tea rhizoplane.</title>
        <authorList>
            <person name="Thakur R."/>
            <person name="Swarnkar M.K."/>
            <person name="Gulati A."/>
        </authorList>
    </citation>
    <scope>NUCLEOTIDE SEQUENCE [LARGE SCALE GENOMIC DNA]</scope>
    <source>
        <strain evidence="10">BIHB4019</strain>
    </source>
</reference>
<dbReference type="GO" id="GO:0007165">
    <property type="term" value="P:signal transduction"/>
    <property type="evidence" value="ECO:0007669"/>
    <property type="project" value="UniProtKB-KW"/>
</dbReference>
<protein>
    <submittedName>
        <fullName evidence="10">Chemotaxis protein</fullName>
    </submittedName>
</protein>
<dbReference type="InterPro" id="IPR003660">
    <property type="entry name" value="HAMP_dom"/>
</dbReference>
<dbReference type="SUPFAM" id="SSF58104">
    <property type="entry name" value="Methyl-accepting chemotaxis protein (MCP) signaling domain"/>
    <property type="match status" value="1"/>
</dbReference>
<evidence type="ECO:0000259" key="9">
    <source>
        <dbReference type="PROSITE" id="PS50885"/>
    </source>
</evidence>
<feature type="domain" description="HAMP" evidence="9">
    <location>
        <begin position="399"/>
        <end position="455"/>
    </location>
</feature>
<feature type="domain" description="Methyl-accepting transducer" evidence="8">
    <location>
        <begin position="474"/>
        <end position="707"/>
    </location>
</feature>
<accession>A0A1B2DGT5</accession>
<evidence type="ECO:0000313" key="10">
    <source>
        <dbReference type="EMBL" id="ANY66921.1"/>
    </source>
</evidence>
<dbReference type="RefSeq" id="WP_099518196.1">
    <property type="nucleotide sequence ID" value="NZ_CP016808.1"/>
</dbReference>
<evidence type="ECO:0000256" key="4">
    <source>
        <dbReference type="ARBA" id="ARBA00023224"/>
    </source>
</evidence>
<evidence type="ECO:0000256" key="2">
    <source>
        <dbReference type="ARBA" id="ARBA00022475"/>
    </source>
</evidence>
<proteinExistence type="inferred from homology"/>
<dbReference type="GO" id="GO:0005886">
    <property type="term" value="C:plasma membrane"/>
    <property type="evidence" value="ECO:0007669"/>
    <property type="project" value="UniProtKB-SubCell"/>
</dbReference>
<organism evidence="10">
    <name type="scientific">Paenibacillus sp. BIHB 4019</name>
    <dbReference type="NCBI Taxonomy" id="1870819"/>
    <lineage>
        <taxon>Bacteria</taxon>
        <taxon>Bacillati</taxon>
        <taxon>Bacillota</taxon>
        <taxon>Bacilli</taxon>
        <taxon>Bacillales</taxon>
        <taxon>Paenibacillaceae</taxon>
        <taxon>Paenibacillus</taxon>
    </lineage>
</organism>
<comment type="similarity">
    <text evidence="5">Belongs to the methyl-accepting chemotaxis (MCP) protein family.</text>
</comment>
<evidence type="ECO:0000256" key="6">
    <source>
        <dbReference type="PROSITE-ProRule" id="PRU00284"/>
    </source>
</evidence>
<keyword evidence="7" id="KW-1133">Transmembrane helix</keyword>
<dbReference type="Pfam" id="PF00015">
    <property type="entry name" value="MCPsignal"/>
    <property type="match status" value="1"/>
</dbReference>
<dbReference type="AlphaFoldDB" id="A0A1B2DGT5"/>
<dbReference type="PROSITE" id="PS50111">
    <property type="entry name" value="CHEMOTAXIS_TRANSDUC_2"/>
    <property type="match status" value="1"/>
</dbReference>
<evidence type="ECO:0000256" key="1">
    <source>
        <dbReference type="ARBA" id="ARBA00004236"/>
    </source>
</evidence>
<gene>
    <name evidence="10" type="ORF">BBD42_10900</name>
</gene>
<evidence type="ECO:0000256" key="5">
    <source>
        <dbReference type="ARBA" id="ARBA00029447"/>
    </source>
</evidence>
<keyword evidence="3 7" id="KW-0472">Membrane</keyword>
<dbReference type="PANTHER" id="PTHR32089">
    <property type="entry name" value="METHYL-ACCEPTING CHEMOTAXIS PROTEIN MCPB"/>
    <property type="match status" value="1"/>
</dbReference>
<dbReference type="InterPro" id="IPR004089">
    <property type="entry name" value="MCPsignal_dom"/>
</dbReference>
<evidence type="ECO:0000259" key="8">
    <source>
        <dbReference type="PROSITE" id="PS50111"/>
    </source>
</evidence>
<feature type="transmembrane region" description="Helical" evidence="7">
    <location>
        <begin position="372"/>
        <end position="391"/>
    </location>
</feature>